<evidence type="ECO:0000313" key="5">
    <source>
        <dbReference type="Proteomes" id="UP000472277"/>
    </source>
</evidence>
<sequence length="206" mass="23463">MLHLPRDALVCQKHSGSRLLGYNKKETLKYPKMQPPPRKVKETQQVKMAFAEQVGRLQSKQQQEVELLEDIRSFSKQRAAIEQEYSQALQRLAVQFQRKDWQRGKGDSLNSGSVFAVWRSLIEATAQSGVCRLTAADGYRSLTADALKSLRAAKELKAKRGLEQLQRVQGEVVDALRELHKVKKRYYQLSHMANVAREKASDAQAK</sequence>
<dbReference type="InterPro" id="IPR001060">
    <property type="entry name" value="FCH_dom"/>
</dbReference>
<dbReference type="SUPFAM" id="SSF103657">
    <property type="entry name" value="BAR/IMD domain-like"/>
    <property type="match status" value="1"/>
</dbReference>
<dbReference type="GO" id="GO:0030833">
    <property type="term" value="P:regulation of actin filament polymerization"/>
    <property type="evidence" value="ECO:0007669"/>
    <property type="project" value="TreeGrafter"/>
</dbReference>
<dbReference type="PROSITE" id="PS51741">
    <property type="entry name" value="F_BAR"/>
    <property type="match status" value="1"/>
</dbReference>
<proteinExistence type="predicted"/>
<dbReference type="Pfam" id="PF00611">
    <property type="entry name" value="FCH"/>
    <property type="match status" value="1"/>
</dbReference>
<dbReference type="GO" id="GO:0008289">
    <property type="term" value="F:lipid binding"/>
    <property type="evidence" value="ECO:0007669"/>
    <property type="project" value="UniProtKB-KW"/>
</dbReference>
<reference evidence="4" key="1">
    <citation type="submission" date="2025-08" db="UniProtKB">
        <authorList>
            <consortium name="Ensembl"/>
        </authorList>
    </citation>
    <scope>IDENTIFICATION</scope>
</reference>
<dbReference type="SMART" id="SM00055">
    <property type="entry name" value="FCH"/>
    <property type="match status" value="1"/>
</dbReference>
<dbReference type="Ensembl" id="ENSSTUT00000065396.1">
    <property type="protein sequence ID" value="ENSSTUP00000062007.1"/>
    <property type="gene ID" value="ENSSTUG00000026880.1"/>
</dbReference>
<dbReference type="AlphaFoldDB" id="A0A674AT59"/>
<dbReference type="Gene3D" id="1.20.1270.60">
    <property type="entry name" value="Arfaptin homology (AH) domain/BAR domain"/>
    <property type="match status" value="1"/>
</dbReference>
<gene>
    <name evidence="4" type="primary">LOC115205455</name>
</gene>
<dbReference type="PANTHER" id="PTHR15735">
    <property type="entry name" value="FCH AND DOUBLE SH3 DOMAINS PROTEIN"/>
    <property type="match status" value="1"/>
</dbReference>
<keyword evidence="1" id="KW-0446">Lipid-binding</keyword>
<keyword evidence="2" id="KW-0175">Coiled coil</keyword>
<feature type="domain" description="F-BAR" evidence="3">
    <location>
        <begin position="44"/>
        <end position="206"/>
    </location>
</feature>
<dbReference type="InterPro" id="IPR031160">
    <property type="entry name" value="F_BAR_dom"/>
</dbReference>
<dbReference type="GO" id="GO:0055037">
    <property type="term" value="C:recycling endosome"/>
    <property type="evidence" value="ECO:0007669"/>
    <property type="project" value="TreeGrafter"/>
</dbReference>
<organism evidence="4 5">
    <name type="scientific">Salmo trutta</name>
    <name type="common">Brown trout</name>
    <dbReference type="NCBI Taxonomy" id="8032"/>
    <lineage>
        <taxon>Eukaryota</taxon>
        <taxon>Metazoa</taxon>
        <taxon>Chordata</taxon>
        <taxon>Craniata</taxon>
        <taxon>Vertebrata</taxon>
        <taxon>Euteleostomi</taxon>
        <taxon>Actinopterygii</taxon>
        <taxon>Neopterygii</taxon>
        <taxon>Teleostei</taxon>
        <taxon>Protacanthopterygii</taxon>
        <taxon>Salmoniformes</taxon>
        <taxon>Salmonidae</taxon>
        <taxon>Salmoninae</taxon>
        <taxon>Salmo</taxon>
    </lineage>
</organism>
<keyword evidence="5" id="KW-1185">Reference proteome</keyword>
<accession>A0A674AT59</accession>
<evidence type="ECO:0000313" key="4">
    <source>
        <dbReference type="Ensembl" id="ENSSTUP00000062007.1"/>
    </source>
</evidence>
<dbReference type="Proteomes" id="UP000472277">
    <property type="component" value="Chromosome 13"/>
</dbReference>
<dbReference type="PANTHER" id="PTHR15735:SF4">
    <property type="entry name" value="F-BAR AND DOUBLE SH3 DOMAINS PROTEIN 1"/>
    <property type="match status" value="1"/>
</dbReference>
<evidence type="ECO:0000259" key="3">
    <source>
        <dbReference type="PROSITE" id="PS51741"/>
    </source>
</evidence>
<dbReference type="InterPro" id="IPR027267">
    <property type="entry name" value="AH/BAR_dom_sf"/>
</dbReference>
<protein>
    <submittedName>
        <fullName evidence="4">F-BAR and double SH3 domains protein 1-like</fullName>
    </submittedName>
</protein>
<reference evidence="4" key="2">
    <citation type="submission" date="2025-09" db="UniProtKB">
        <authorList>
            <consortium name="Ensembl"/>
        </authorList>
    </citation>
    <scope>IDENTIFICATION</scope>
</reference>
<dbReference type="GO" id="GO:0007274">
    <property type="term" value="P:neuromuscular synaptic transmission"/>
    <property type="evidence" value="ECO:0007669"/>
    <property type="project" value="TreeGrafter"/>
</dbReference>
<dbReference type="GeneTree" id="ENSGT00510000046732"/>
<evidence type="ECO:0000256" key="1">
    <source>
        <dbReference type="ARBA" id="ARBA00023121"/>
    </source>
</evidence>
<dbReference type="GO" id="GO:0031594">
    <property type="term" value="C:neuromuscular junction"/>
    <property type="evidence" value="ECO:0007669"/>
    <property type="project" value="TreeGrafter"/>
</dbReference>
<evidence type="ECO:0000256" key="2">
    <source>
        <dbReference type="PROSITE-ProRule" id="PRU01077"/>
    </source>
</evidence>
<dbReference type="OMA" id="KNTHVEQ"/>
<name>A0A674AT59_SALTR</name>
<dbReference type="InParanoid" id="A0A674AT59"/>